<dbReference type="SUPFAM" id="SSF47648">
    <property type="entry name" value="Nucleoside phosphorylase/phosphoribosyltransferase N-terminal domain"/>
    <property type="match status" value="1"/>
</dbReference>
<dbReference type="Pfam" id="PF00591">
    <property type="entry name" value="Glycos_transf_3"/>
    <property type="match status" value="1"/>
</dbReference>
<dbReference type="Gene3D" id="3.90.1170.30">
    <property type="entry name" value="Pyrimidine nucleoside phosphorylase-like, C-terminal domain"/>
    <property type="match status" value="1"/>
</dbReference>
<reference evidence="13 14" key="1">
    <citation type="submission" date="2016-11" db="EMBL/GenBank/DDBJ databases">
        <authorList>
            <person name="Jaros S."/>
            <person name="Januszkiewicz K."/>
            <person name="Wedrychowicz H."/>
        </authorList>
    </citation>
    <scope>NUCLEOTIDE SEQUENCE [LARGE SCALE GENOMIC DNA]</scope>
    <source>
        <strain evidence="13 14">DSM 3074</strain>
    </source>
</reference>
<dbReference type="Gene3D" id="1.20.970.10">
    <property type="entry name" value="Transferase, Pyrimidine Nucleoside Phosphorylase, Chain C"/>
    <property type="match status" value="1"/>
</dbReference>
<dbReference type="Proteomes" id="UP000191240">
    <property type="component" value="Unassembled WGS sequence"/>
</dbReference>
<dbReference type="EMBL" id="FQYW01000005">
    <property type="protein sequence ID" value="SHI42546.1"/>
    <property type="molecule type" value="Genomic_DNA"/>
</dbReference>
<accession>A0A1M6B1G5</accession>
<dbReference type="InterPro" id="IPR000312">
    <property type="entry name" value="Glycosyl_Trfase_fam3"/>
</dbReference>
<dbReference type="InterPro" id="IPR013102">
    <property type="entry name" value="PYNP_C"/>
</dbReference>
<keyword evidence="7" id="KW-0328">Glycosyltransferase</keyword>
<evidence type="ECO:0000256" key="11">
    <source>
        <dbReference type="SAM" id="SignalP"/>
    </source>
</evidence>
<feature type="signal peptide" evidence="11">
    <location>
        <begin position="1"/>
        <end position="22"/>
    </location>
</feature>
<dbReference type="FunFam" id="3.40.1030.10:FF:000003">
    <property type="entry name" value="Pyrimidine-nucleoside phosphorylase"/>
    <property type="match status" value="1"/>
</dbReference>
<dbReference type="SMART" id="SM00941">
    <property type="entry name" value="PYNP_C"/>
    <property type="match status" value="1"/>
</dbReference>
<feature type="chain" id="PRO_5013087564" description="Pyrimidine-nucleoside phosphorylase" evidence="11">
    <location>
        <begin position="23"/>
        <end position="486"/>
    </location>
</feature>
<evidence type="ECO:0000256" key="9">
    <source>
        <dbReference type="ARBA" id="ARBA00048453"/>
    </source>
</evidence>
<dbReference type="PROSITE" id="PS00647">
    <property type="entry name" value="THYMID_PHOSPHORYLASE"/>
    <property type="match status" value="1"/>
</dbReference>
<dbReference type="InterPro" id="IPR036566">
    <property type="entry name" value="PYNP-like_C_sf"/>
</dbReference>
<dbReference type="AlphaFoldDB" id="A0A1M6B1G5"/>
<keyword evidence="8" id="KW-0808">Transferase</keyword>
<dbReference type="GO" id="GO:0005829">
    <property type="term" value="C:cytosol"/>
    <property type="evidence" value="ECO:0007669"/>
    <property type="project" value="TreeGrafter"/>
</dbReference>
<dbReference type="GO" id="GO:0006213">
    <property type="term" value="P:pyrimidine nucleoside metabolic process"/>
    <property type="evidence" value="ECO:0007669"/>
    <property type="project" value="InterPro"/>
</dbReference>
<evidence type="ECO:0000256" key="7">
    <source>
        <dbReference type="ARBA" id="ARBA00022676"/>
    </source>
</evidence>
<dbReference type="Pfam" id="PF07831">
    <property type="entry name" value="PYNP_C"/>
    <property type="match status" value="1"/>
</dbReference>
<evidence type="ECO:0000256" key="1">
    <source>
        <dbReference type="ARBA" id="ARBA00001066"/>
    </source>
</evidence>
<dbReference type="SUPFAM" id="SSF54680">
    <property type="entry name" value="Pyrimidine nucleoside phosphorylase C-terminal domain"/>
    <property type="match status" value="1"/>
</dbReference>
<dbReference type="Gene3D" id="3.40.1030.10">
    <property type="entry name" value="Nucleoside phosphorylase/phosphoribosyltransferase catalytic domain"/>
    <property type="match status" value="1"/>
</dbReference>
<proteinExistence type="inferred from homology"/>
<dbReference type="NCBIfam" id="NF004490">
    <property type="entry name" value="PRK05820.1"/>
    <property type="match status" value="1"/>
</dbReference>
<dbReference type="InterPro" id="IPR018090">
    <property type="entry name" value="Pyrmidine_PPas_bac/euk"/>
</dbReference>
<dbReference type="InterPro" id="IPR017459">
    <property type="entry name" value="Glycosyl_Trfase_fam3_N_dom"/>
</dbReference>
<dbReference type="GO" id="GO:0009032">
    <property type="term" value="F:thymidine phosphorylase activity"/>
    <property type="evidence" value="ECO:0007669"/>
    <property type="project" value="TreeGrafter"/>
</dbReference>
<comment type="subunit">
    <text evidence="4">Homodimer.</text>
</comment>
<comment type="catalytic activity">
    <reaction evidence="9">
        <text>uridine + phosphate = alpha-D-ribose 1-phosphate + uracil</text>
        <dbReference type="Rhea" id="RHEA:24388"/>
        <dbReference type="ChEBI" id="CHEBI:16704"/>
        <dbReference type="ChEBI" id="CHEBI:17568"/>
        <dbReference type="ChEBI" id="CHEBI:43474"/>
        <dbReference type="ChEBI" id="CHEBI:57720"/>
        <dbReference type="EC" id="2.4.2.2"/>
    </reaction>
</comment>
<evidence type="ECO:0000313" key="13">
    <source>
        <dbReference type="EMBL" id="SHI42546.1"/>
    </source>
</evidence>
<evidence type="ECO:0000256" key="8">
    <source>
        <dbReference type="ARBA" id="ARBA00022679"/>
    </source>
</evidence>
<dbReference type="SUPFAM" id="SSF52418">
    <property type="entry name" value="Nucleoside phosphorylase/phosphoribosyltransferase catalytic domain"/>
    <property type="match status" value="1"/>
</dbReference>
<dbReference type="InterPro" id="IPR035902">
    <property type="entry name" value="Nuc_phospho_transferase"/>
</dbReference>
<evidence type="ECO:0000256" key="2">
    <source>
        <dbReference type="ARBA" id="ARBA00003877"/>
    </source>
</evidence>
<dbReference type="NCBIfam" id="NF004747">
    <property type="entry name" value="PRK06078.1"/>
    <property type="match status" value="1"/>
</dbReference>
<evidence type="ECO:0000313" key="14">
    <source>
        <dbReference type="Proteomes" id="UP000191240"/>
    </source>
</evidence>
<dbReference type="GO" id="GO:0004645">
    <property type="term" value="F:1,4-alpha-oligoglucan phosphorylase activity"/>
    <property type="evidence" value="ECO:0007669"/>
    <property type="project" value="InterPro"/>
</dbReference>
<protein>
    <recommendedName>
        <fullName evidence="6">Pyrimidine-nucleoside phosphorylase</fullName>
        <ecNumber evidence="5">2.4.2.2</ecNumber>
    </recommendedName>
</protein>
<dbReference type="PANTHER" id="PTHR10515">
    <property type="entry name" value="THYMIDINE PHOSPHORYLASE"/>
    <property type="match status" value="1"/>
</dbReference>
<dbReference type="InterPro" id="IPR017872">
    <property type="entry name" value="Pyrmidine_PPase_CS"/>
</dbReference>
<comment type="similarity">
    <text evidence="3">Belongs to the thymidine/pyrimidine-nucleoside phosphorylase family.</text>
</comment>
<evidence type="ECO:0000256" key="10">
    <source>
        <dbReference type="ARBA" id="ARBA00048525"/>
    </source>
</evidence>
<sequence length="486" mass="52022">MRQLMICLLVIYMVSVSSVCIASTGLHKENKGADWGGTDYMPEEKQFRMVDIIGKKRDGASLSKGEIQYFIDGCVDGSIPDYQTSALLMAIYFQGMEDRELADFTMAMAHSGEMIDLSPIKGVKVDKHSTGGVGDKTTMAVAPIVASCDVKIAKMSGRGLGHTGGTVDKLESIPGYRTVLDKDEFFNQVNEIGASVIGQSGNLAPADKKLYALRDVTGSVPSIPLIASSIMSKKLAAGADCILLDVKCGSGAFMKNVADAVTLAEKMVTIGEHNGKRTMAYVTNMNMPLGQNIGNALEVKEVVDVLNGKGPEDLTKECEELSATLLMMAGKGRHSECLAMVKEVIKNGQAMNKFKEMVQAQGGDVSVFDDLDGFTKAAVCYEVKADRDGYIASMDTEAIGIASTMLGAGRETMESVIDPTAGITICKKTGDKVHVGDVLAVFHTSREELLSPAVKRYLEALTYSQQTPGQSKLVYAVVDKNGVKKL</sequence>
<feature type="domain" description="Pyrimidine nucleoside phosphorylase C-terminal" evidence="12">
    <location>
        <begin position="390"/>
        <end position="464"/>
    </location>
</feature>
<evidence type="ECO:0000256" key="6">
    <source>
        <dbReference type="ARBA" id="ARBA00014680"/>
    </source>
</evidence>
<organism evidence="13 14">
    <name type="scientific">Anaerovibrio lipolyticus DSM 3074</name>
    <dbReference type="NCBI Taxonomy" id="1120997"/>
    <lineage>
        <taxon>Bacteria</taxon>
        <taxon>Bacillati</taxon>
        <taxon>Bacillota</taxon>
        <taxon>Negativicutes</taxon>
        <taxon>Selenomonadales</taxon>
        <taxon>Selenomonadaceae</taxon>
        <taxon>Anaerovibrio</taxon>
    </lineage>
</organism>
<comment type="catalytic activity">
    <reaction evidence="10">
        <text>thymidine + phosphate = 2-deoxy-alpha-D-ribose 1-phosphate + thymine</text>
        <dbReference type="Rhea" id="RHEA:16037"/>
        <dbReference type="ChEBI" id="CHEBI:17748"/>
        <dbReference type="ChEBI" id="CHEBI:17821"/>
        <dbReference type="ChEBI" id="CHEBI:43474"/>
        <dbReference type="ChEBI" id="CHEBI:57259"/>
        <dbReference type="EC" id="2.4.2.2"/>
    </reaction>
</comment>
<name>A0A1M6B1G5_9FIRM</name>
<dbReference type="Pfam" id="PF02885">
    <property type="entry name" value="Glycos_trans_3N"/>
    <property type="match status" value="1"/>
</dbReference>
<evidence type="ECO:0000256" key="3">
    <source>
        <dbReference type="ARBA" id="ARBA00006915"/>
    </source>
</evidence>
<keyword evidence="11" id="KW-0732">Signal</keyword>
<dbReference type="NCBIfam" id="TIGR02644">
    <property type="entry name" value="Y_phosphoryl"/>
    <property type="match status" value="1"/>
</dbReference>
<comment type="catalytic activity">
    <reaction evidence="1">
        <text>2'-deoxyuridine + phosphate = 2-deoxy-alpha-D-ribose 1-phosphate + uracil</text>
        <dbReference type="Rhea" id="RHEA:22824"/>
        <dbReference type="ChEBI" id="CHEBI:16450"/>
        <dbReference type="ChEBI" id="CHEBI:17568"/>
        <dbReference type="ChEBI" id="CHEBI:43474"/>
        <dbReference type="ChEBI" id="CHEBI:57259"/>
        <dbReference type="EC" id="2.4.2.2"/>
    </reaction>
</comment>
<dbReference type="GO" id="GO:0006206">
    <property type="term" value="P:pyrimidine nucleobase metabolic process"/>
    <property type="evidence" value="ECO:0007669"/>
    <property type="project" value="InterPro"/>
</dbReference>
<evidence type="ECO:0000256" key="4">
    <source>
        <dbReference type="ARBA" id="ARBA00011738"/>
    </source>
</evidence>
<comment type="function">
    <text evidence="2">Catalyzes phosphorolysis of the pyrimidine nucleosides uridine, thymidine and 2'-deoxyuridine with the formation of the corresponding pyrimidine base and ribose-1-phosphate.</text>
</comment>
<gene>
    <name evidence="13" type="ORF">SAMN02745671_00558</name>
</gene>
<dbReference type="PIRSF" id="PIRSF000478">
    <property type="entry name" value="TP_PyNP"/>
    <property type="match status" value="1"/>
</dbReference>
<dbReference type="EC" id="2.4.2.2" evidence="5"/>
<dbReference type="PANTHER" id="PTHR10515:SF0">
    <property type="entry name" value="THYMIDINE PHOSPHORYLASE"/>
    <property type="match status" value="1"/>
</dbReference>
<dbReference type="InterPro" id="IPR036320">
    <property type="entry name" value="Glycosyl_Trfase_fam3_N_dom_sf"/>
</dbReference>
<evidence type="ECO:0000259" key="12">
    <source>
        <dbReference type="SMART" id="SM00941"/>
    </source>
</evidence>
<dbReference type="InterPro" id="IPR000053">
    <property type="entry name" value="Thymidine/pyrmidine_PPase"/>
</dbReference>
<evidence type="ECO:0000256" key="5">
    <source>
        <dbReference type="ARBA" id="ARBA00011889"/>
    </source>
</evidence>